<proteinExistence type="predicted"/>
<dbReference type="EMBL" id="CAICTM010000618">
    <property type="protein sequence ID" value="CAB9513871.1"/>
    <property type="molecule type" value="Genomic_DNA"/>
</dbReference>
<reference evidence="2" key="1">
    <citation type="submission" date="2020-06" db="EMBL/GenBank/DDBJ databases">
        <authorList>
            <consortium name="Plant Systems Biology data submission"/>
        </authorList>
    </citation>
    <scope>NUCLEOTIDE SEQUENCE</scope>
    <source>
        <strain evidence="2">D6</strain>
    </source>
</reference>
<feature type="region of interest" description="Disordered" evidence="1">
    <location>
        <begin position="50"/>
        <end position="86"/>
    </location>
</feature>
<dbReference type="AlphaFoldDB" id="A0A9N8E779"/>
<sequence>MVFEQSRSSLQIDGDDWLTSMFEDDEGDQHHAEDEDVPIRMITIVRVSKETQRPIDSKATNWLESSSSINNHGSNDKSLSSLDGERRDHVMRWMKEQNGSSQRLRSLPRSRTLKCSCGSFKTDSTTTFLVDSCRSLQTN</sequence>
<dbReference type="Proteomes" id="UP001153069">
    <property type="component" value="Unassembled WGS sequence"/>
</dbReference>
<comment type="caution">
    <text evidence="2">The sequence shown here is derived from an EMBL/GenBank/DDBJ whole genome shotgun (WGS) entry which is preliminary data.</text>
</comment>
<accession>A0A9N8E779</accession>
<organism evidence="2 3">
    <name type="scientific">Seminavis robusta</name>
    <dbReference type="NCBI Taxonomy" id="568900"/>
    <lineage>
        <taxon>Eukaryota</taxon>
        <taxon>Sar</taxon>
        <taxon>Stramenopiles</taxon>
        <taxon>Ochrophyta</taxon>
        <taxon>Bacillariophyta</taxon>
        <taxon>Bacillariophyceae</taxon>
        <taxon>Bacillariophycidae</taxon>
        <taxon>Naviculales</taxon>
        <taxon>Naviculaceae</taxon>
        <taxon>Seminavis</taxon>
    </lineage>
</organism>
<protein>
    <submittedName>
        <fullName evidence="2">Uncharacterized protein</fullName>
    </submittedName>
</protein>
<evidence type="ECO:0000256" key="1">
    <source>
        <dbReference type="SAM" id="MobiDB-lite"/>
    </source>
</evidence>
<evidence type="ECO:0000313" key="2">
    <source>
        <dbReference type="EMBL" id="CAB9513871.1"/>
    </source>
</evidence>
<keyword evidence="3" id="KW-1185">Reference proteome</keyword>
<evidence type="ECO:0000313" key="3">
    <source>
        <dbReference type="Proteomes" id="UP001153069"/>
    </source>
</evidence>
<gene>
    <name evidence="2" type="ORF">SEMRO_619_G176370.1</name>
</gene>
<name>A0A9N8E779_9STRA</name>
<feature type="compositionally biased region" description="Polar residues" evidence="1">
    <location>
        <begin position="58"/>
        <end position="81"/>
    </location>
</feature>